<protein>
    <submittedName>
        <fullName evidence="2">Uncharacterized protein</fullName>
    </submittedName>
</protein>
<dbReference type="AlphaFoldDB" id="A0A1D3CRY3"/>
<organism evidence="2 3">
    <name type="scientific">Cyclospora cayetanensis</name>
    <dbReference type="NCBI Taxonomy" id="88456"/>
    <lineage>
        <taxon>Eukaryota</taxon>
        <taxon>Sar</taxon>
        <taxon>Alveolata</taxon>
        <taxon>Apicomplexa</taxon>
        <taxon>Conoidasida</taxon>
        <taxon>Coccidia</taxon>
        <taxon>Eucoccidiorida</taxon>
        <taxon>Eimeriorina</taxon>
        <taxon>Eimeriidae</taxon>
        <taxon>Cyclospora</taxon>
    </lineage>
</organism>
<comment type="caution">
    <text evidence="2">The sequence shown here is derived from an EMBL/GenBank/DDBJ whole genome shotgun (WGS) entry which is preliminary data.</text>
</comment>
<evidence type="ECO:0000313" key="2">
    <source>
        <dbReference type="EMBL" id="OEH73959.1"/>
    </source>
</evidence>
<keyword evidence="3" id="KW-1185">Reference proteome</keyword>
<feature type="compositionally biased region" description="Low complexity" evidence="1">
    <location>
        <begin position="8"/>
        <end position="21"/>
    </location>
</feature>
<dbReference type="InParanoid" id="A0A1D3CRY3"/>
<reference evidence="2 3" key="1">
    <citation type="journal article" date="2016" name="BMC Genomics">
        <title>Comparative genomics reveals Cyclospora cayetanensis possesses coccidia-like metabolism and invasion components but unique surface antigens.</title>
        <authorList>
            <person name="Liu S."/>
            <person name="Wang L."/>
            <person name="Zheng H."/>
            <person name="Xu Z."/>
            <person name="Roellig D.M."/>
            <person name="Li N."/>
            <person name="Frace M.A."/>
            <person name="Tang K."/>
            <person name="Arrowood M.J."/>
            <person name="Moss D.M."/>
            <person name="Zhang L."/>
            <person name="Feng Y."/>
            <person name="Xiao L."/>
        </authorList>
    </citation>
    <scope>NUCLEOTIDE SEQUENCE [LARGE SCALE GENOMIC DNA]</scope>
    <source>
        <strain evidence="2 3">CHN_HEN01</strain>
    </source>
</reference>
<feature type="region of interest" description="Disordered" evidence="1">
    <location>
        <begin position="1"/>
        <end position="26"/>
    </location>
</feature>
<sequence length="87" mass="9200">MARRRTPRASSAADETAPADAETGETERAAAARRLLLLLTRQLPLQQPAVAVVWRAPLEDGAQLASDGHFSSVSLHLLAALSKSPTS</sequence>
<name>A0A1D3CRY3_9EIME</name>
<dbReference type="EMBL" id="JROU02002183">
    <property type="protein sequence ID" value="OEH73959.1"/>
    <property type="molecule type" value="Genomic_DNA"/>
</dbReference>
<proteinExistence type="predicted"/>
<accession>A0A1D3CRY3</accession>
<gene>
    <name evidence="2" type="ORF">cyc_06466</name>
</gene>
<evidence type="ECO:0000256" key="1">
    <source>
        <dbReference type="SAM" id="MobiDB-lite"/>
    </source>
</evidence>
<dbReference type="VEuPathDB" id="ToxoDB:cyc_06466"/>
<dbReference type="Proteomes" id="UP000095192">
    <property type="component" value="Unassembled WGS sequence"/>
</dbReference>
<evidence type="ECO:0000313" key="3">
    <source>
        <dbReference type="Proteomes" id="UP000095192"/>
    </source>
</evidence>